<organism evidence="11 12">
    <name type="scientific">Deinococcus aetherius</name>
    <dbReference type="NCBI Taxonomy" id="200252"/>
    <lineage>
        <taxon>Bacteria</taxon>
        <taxon>Thermotogati</taxon>
        <taxon>Deinococcota</taxon>
        <taxon>Deinococci</taxon>
        <taxon>Deinococcales</taxon>
        <taxon>Deinococcaceae</taxon>
        <taxon>Deinococcus</taxon>
    </lineage>
</organism>
<feature type="chain" id="PRO_5045980013" evidence="8">
    <location>
        <begin position="21"/>
        <end position="233"/>
    </location>
</feature>
<protein>
    <submittedName>
        <fullName evidence="11">Peptidase</fullName>
    </submittedName>
</protein>
<evidence type="ECO:0000313" key="12">
    <source>
        <dbReference type="Proteomes" id="UP001064971"/>
    </source>
</evidence>
<evidence type="ECO:0000259" key="10">
    <source>
        <dbReference type="PROSITE" id="PS51935"/>
    </source>
</evidence>
<evidence type="ECO:0000256" key="1">
    <source>
        <dbReference type="ARBA" id="ARBA00007074"/>
    </source>
</evidence>
<evidence type="ECO:0000256" key="6">
    <source>
        <dbReference type="ARBA" id="ARBA00022807"/>
    </source>
</evidence>
<keyword evidence="5" id="KW-0378">Hydrolase</keyword>
<evidence type="ECO:0000256" key="7">
    <source>
        <dbReference type="SAM" id="MobiDB-lite"/>
    </source>
</evidence>
<dbReference type="InterPro" id="IPR000064">
    <property type="entry name" value="NLP_P60_dom"/>
</dbReference>
<keyword evidence="3 8" id="KW-0732">Signal</keyword>
<dbReference type="PROSITE" id="PS51782">
    <property type="entry name" value="LYSM"/>
    <property type="match status" value="1"/>
</dbReference>
<dbReference type="RefSeq" id="WP_264774982.1">
    <property type="nucleotide sequence ID" value="NZ_AP026560.1"/>
</dbReference>
<dbReference type="InterPro" id="IPR036779">
    <property type="entry name" value="LysM_dom_sf"/>
</dbReference>
<dbReference type="Pfam" id="PF01476">
    <property type="entry name" value="LysM"/>
    <property type="match status" value="1"/>
</dbReference>
<dbReference type="Proteomes" id="UP001064971">
    <property type="component" value="Chromosome"/>
</dbReference>
<comment type="similarity">
    <text evidence="1">Belongs to the peptidase C40 family.</text>
</comment>
<dbReference type="Gene3D" id="3.10.350.10">
    <property type="entry name" value="LysM domain"/>
    <property type="match status" value="1"/>
</dbReference>
<accession>A0ABN6RFY8</accession>
<dbReference type="SMART" id="SM00257">
    <property type="entry name" value="LysM"/>
    <property type="match status" value="1"/>
</dbReference>
<dbReference type="EMBL" id="AP026560">
    <property type="protein sequence ID" value="BDP42282.1"/>
    <property type="molecule type" value="Genomic_DNA"/>
</dbReference>
<dbReference type="SUPFAM" id="SSF54106">
    <property type="entry name" value="LysM domain"/>
    <property type="match status" value="1"/>
</dbReference>
<dbReference type="InterPro" id="IPR038765">
    <property type="entry name" value="Papain-like_cys_pep_sf"/>
</dbReference>
<keyword evidence="12" id="KW-1185">Reference proteome</keyword>
<evidence type="ECO:0000256" key="4">
    <source>
        <dbReference type="ARBA" id="ARBA00022737"/>
    </source>
</evidence>
<evidence type="ECO:0000256" key="5">
    <source>
        <dbReference type="ARBA" id="ARBA00022801"/>
    </source>
</evidence>
<dbReference type="InterPro" id="IPR018392">
    <property type="entry name" value="LysM"/>
</dbReference>
<dbReference type="Gene3D" id="3.90.1720.10">
    <property type="entry name" value="endopeptidase domain like (from Nostoc punctiforme)"/>
    <property type="match status" value="1"/>
</dbReference>
<keyword evidence="2" id="KW-0645">Protease</keyword>
<dbReference type="SUPFAM" id="SSF54001">
    <property type="entry name" value="Cysteine proteinases"/>
    <property type="match status" value="1"/>
</dbReference>
<dbReference type="InterPro" id="IPR052062">
    <property type="entry name" value="Murein_DD/LD_carboxypeptidase"/>
</dbReference>
<sequence length="233" mass="24158">MNALRTLLIAGALTSGASLAATYTVKAGDTLYSVAEKYGMEPVQVMQLNGLPSPTLQVGQKLEVGGAEEASPAPTAARPAGPSGQTKAPAPAPQGSVAQRPSAQAPVSGGGNAFIRTAATRFLGIRYALGGTSGRGLDCSGFTMRVFGQLGIRLPRTAAAQWKMGASVSRRDLRAGDLVFFNTTGQLASHVGIYIGNGLMANANSFKGRTVIEPLFGNAYWARRYVGARRVLS</sequence>
<dbReference type="Pfam" id="PF00877">
    <property type="entry name" value="NLPC_P60"/>
    <property type="match status" value="1"/>
</dbReference>
<evidence type="ECO:0000256" key="8">
    <source>
        <dbReference type="SAM" id="SignalP"/>
    </source>
</evidence>
<feature type="signal peptide" evidence="8">
    <location>
        <begin position="1"/>
        <end position="20"/>
    </location>
</feature>
<dbReference type="PROSITE" id="PS51935">
    <property type="entry name" value="NLPC_P60"/>
    <property type="match status" value="1"/>
</dbReference>
<reference evidence="11" key="1">
    <citation type="submission" date="2022-07" db="EMBL/GenBank/DDBJ databases">
        <title>Complete Genome Sequence of the Radioresistant Bacterium Deinococcus aetherius ST0316, Isolated from the Air Dust collected in Lower Stratosphere above Japan.</title>
        <authorList>
            <person name="Satoh K."/>
            <person name="Hagiwara K."/>
            <person name="Katsumata K."/>
            <person name="Kubo A."/>
            <person name="Yokobori S."/>
            <person name="Yamagishi A."/>
            <person name="Oono Y."/>
            <person name="Narumi I."/>
        </authorList>
    </citation>
    <scope>NUCLEOTIDE SEQUENCE</scope>
    <source>
        <strain evidence="11">ST0316</strain>
    </source>
</reference>
<feature type="region of interest" description="Disordered" evidence="7">
    <location>
        <begin position="64"/>
        <end position="109"/>
    </location>
</feature>
<feature type="domain" description="NlpC/P60" evidence="10">
    <location>
        <begin position="108"/>
        <end position="232"/>
    </location>
</feature>
<keyword evidence="4" id="KW-0677">Repeat</keyword>
<dbReference type="CDD" id="cd00118">
    <property type="entry name" value="LysM"/>
    <property type="match status" value="1"/>
</dbReference>
<evidence type="ECO:0000256" key="2">
    <source>
        <dbReference type="ARBA" id="ARBA00022670"/>
    </source>
</evidence>
<keyword evidence="6" id="KW-0788">Thiol protease</keyword>
<evidence type="ECO:0000256" key="3">
    <source>
        <dbReference type="ARBA" id="ARBA00022729"/>
    </source>
</evidence>
<name>A0ABN6RFY8_9DEIO</name>
<feature type="domain" description="LysM" evidence="9">
    <location>
        <begin position="21"/>
        <end position="64"/>
    </location>
</feature>
<dbReference type="PANTHER" id="PTHR47360:SF1">
    <property type="entry name" value="ENDOPEPTIDASE NLPC-RELATED"/>
    <property type="match status" value="1"/>
</dbReference>
<evidence type="ECO:0000313" key="11">
    <source>
        <dbReference type="EMBL" id="BDP42282.1"/>
    </source>
</evidence>
<dbReference type="PANTHER" id="PTHR47360">
    <property type="entry name" value="MUREIN DD-ENDOPEPTIDASE MEPS/MUREIN LD-CARBOXYPEPTIDASE"/>
    <property type="match status" value="1"/>
</dbReference>
<evidence type="ECO:0000259" key="9">
    <source>
        <dbReference type="PROSITE" id="PS51782"/>
    </source>
</evidence>
<proteinExistence type="inferred from homology"/>
<gene>
    <name evidence="11" type="ORF">DAETH_22510</name>
</gene>